<dbReference type="PANTHER" id="PTHR43214">
    <property type="entry name" value="TWO-COMPONENT RESPONSE REGULATOR"/>
    <property type="match status" value="1"/>
</dbReference>
<evidence type="ECO:0000256" key="5">
    <source>
        <dbReference type="PROSITE-ProRule" id="PRU00169"/>
    </source>
</evidence>
<evidence type="ECO:0000256" key="4">
    <source>
        <dbReference type="ARBA" id="ARBA00023163"/>
    </source>
</evidence>
<dbReference type="AlphaFoldDB" id="A0A418WNK7"/>
<dbReference type="GO" id="GO:0000160">
    <property type="term" value="P:phosphorelay signal transduction system"/>
    <property type="evidence" value="ECO:0007669"/>
    <property type="project" value="InterPro"/>
</dbReference>
<keyword evidence="2" id="KW-0805">Transcription regulation</keyword>
<evidence type="ECO:0000256" key="3">
    <source>
        <dbReference type="ARBA" id="ARBA00023125"/>
    </source>
</evidence>
<dbReference type="InterPro" id="IPR011006">
    <property type="entry name" value="CheY-like_superfamily"/>
</dbReference>
<feature type="modified residue" description="4-aspartylphosphate" evidence="5">
    <location>
        <position position="58"/>
    </location>
</feature>
<keyword evidence="3 8" id="KW-0238">DNA-binding</keyword>
<dbReference type="InterPro" id="IPR000792">
    <property type="entry name" value="Tscrpt_reg_LuxR_C"/>
</dbReference>
<dbReference type="InterPro" id="IPR016032">
    <property type="entry name" value="Sig_transdc_resp-reg_C-effctor"/>
</dbReference>
<dbReference type="RefSeq" id="WP_119763866.1">
    <property type="nucleotide sequence ID" value="NZ_QYUM01000003.1"/>
</dbReference>
<evidence type="ECO:0000256" key="2">
    <source>
        <dbReference type="ARBA" id="ARBA00023015"/>
    </source>
</evidence>
<evidence type="ECO:0000259" key="7">
    <source>
        <dbReference type="PROSITE" id="PS50110"/>
    </source>
</evidence>
<evidence type="ECO:0000313" key="8">
    <source>
        <dbReference type="EMBL" id="RJF91585.1"/>
    </source>
</evidence>
<evidence type="ECO:0000256" key="1">
    <source>
        <dbReference type="ARBA" id="ARBA00022553"/>
    </source>
</evidence>
<evidence type="ECO:0000259" key="6">
    <source>
        <dbReference type="PROSITE" id="PS50043"/>
    </source>
</evidence>
<dbReference type="GO" id="GO:0006355">
    <property type="term" value="P:regulation of DNA-templated transcription"/>
    <property type="evidence" value="ECO:0007669"/>
    <property type="project" value="InterPro"/>
</dbReference>
<dbReference type="CDD" id="cd06170">
    <property type="entry name" value="LuxR_C_like"/>
    <property type="match status" value="1"/>
</dbReference>
<evidence type="ECO:0000313" key="9">
    <source>
        <dbReference type="Proteomes" id="UP000286100"/>
    </source>
</evidence>
<dbReference type="Proteomes" id="UP000286100">
    <property type="component" value="Unassembled WGS sequence"/>
</dbReference>
<dbReference type="Pfam" id="PF00072">
    <property type="entry name" value="Response_reg"/>
    <property type="match status" value="1"/>
</dbReference>
<dbReference type="GO" id="GO:0003677">
    <property type="term" value="F:DNA binding"/>
    <property type="evidence" value="ECO:0007669"/>
    <property type="project" value="UniProtKB-KW"/>
</dbReference>
<dbReference type="InterPro" id="IPR058245">
    <property type="entry name" value="NreC/VraR/RcsB-like_REC"/>
</dbReference>
<proteinExistence type="predicted"/>
<dbReference type="SUPFAM" id="SSF46894">
    <property type="entry name" value="C-terminal effector domain of the bipartite response regulators"/>
    <property type="match status" value="1"/>
</dbReference>
<dbReference type="PRINTS" id="PR00038">
    <property type="entry name" value="HTHLUXR"/>
</dbReference>
<sequence length="215" mass="24055">MGTSTRRILVADDHEVMRRGVKTVLESRPEWHVVAEAGDGQSAIALARETQPDIAILDYMLPMSNGLDLTRILKRELPRTEVLLYTMHDREELIVDVLRAGARGYVLKSDHAQHLLAAVDALAIHRPYFSSTISETLLGRILEAEAEPGSTTLTHREREVVQLIAEGKINKEIGHMLHISVKTVETHRAASMSKLQLRTTAELVRYAVRNNIVQA</sequence>
<gene>
    <name evidence="8" type="ORF">D3876_13350</name>
</gene>
<dbReference type="SUPFAM" id="SSF52172">
    <property type="entry name" value="CheY-like"/>
    <property type="match status" value="1"/>
</dbReference>
<reference evidence="8 9" key="1">
    <citation type="submission" date="2018-09" db="EMBL/GenBank/DDBJ databases">
        <authorList>
            <person name="Zhu H."/>
        </authorList>
    </citation>
    <scope>NUCLEOTIDE SEQUENCE [LARGE SCALE GENOMIC DNA]</scope>
    <source>
        <strain evidence="8 9">K2R01-6</strain>
    </source>
</reference>
<keyword evidence="9" id="KW-1185">Reference proteome</keyword>
<dbReference type="CDD" id="cd17535">
    <property type="entry name" value="REC_NarL-like"/>
    <property type="match status" value="1"/>
</dbReference>
<accession>A0A418WNK7</accession>
<feature type="domain" description="HTH luxR-type" evidence="6">
    <location>
        <begin position="146"/>
        <end position="211"/>
    </location>
</feature>
<comment type="caution">
    <text evidence="8">The sequence shown here is derived from an EMBL/GenBank/DDBJ whole genome shotgun (WGS) entry which is preliminary data.</text>
</comment>
<dbReference type="OrthoDB" id="9782896at2"/>
<dbReference type="Pfam" id="PF00196">
    <property type="entry name" value="GerE"/>
    <property type="match status" value="1"/>
</dbReference>
<dbReference type="PROSITE" id="PS50110">
    <property type="entry name" value="RESPONSE_REGULATORY"/>
    <property type="match status" value="1"/>
</dbReference>
<keyword evidence="4" id="KW-0804">Transcription</keyword>
<dbReference type="PANTHER" id="PTHR43214:SF41">
    <property type="entry name" value="NITRATE_NITRITE RESPONSE REGULATOR PROTEIN NARP"/>
    <property type="match status" value="1"/>
</dbReference>
<keyword evidence="1 5" id="KW-0597">Phosphoprotein</keyword>
<organism evidence="8 9">
    <name type="scientific">Sphingomonas cavernae</name>
    <dbReference type="NCBI Taxonomy" id="2320861"/>
    <lineage>
        <taxon>Bacteria</taxon>
        <taxon>Pseudomonadati</taxon>
        <taxon>Pseudomonadota</taxon>
        <taxon>Alphaproteobacteria</taxon>
        <taxon>Sphingomonadales</taxon>
        <taxon>Sphingomonadaceae</taxon>
        <taxon>Sphingomonas</taxon>
    </lineage>
</organism>
<dbReference type="Gene3D" id="3.40.50.2300">
    <property type="match status" value="1"/>
</dbReference>
<feature type="domain" description="Response regulatory" evidence="7">
    <location>
        <begin position="7"/>
        <end position="123"/>
    </location>
</feature>
<dbReference type="PROSITE" id="PS00622">
    <property type="entry name" value="HTH_LUXR_1"/>
    <property type="match status" value="1"/>
</dbReference>
<dbReference type="SMART" id="SM00448">
    <property type="entry name" value="REC"/>
    <property type="match status" value="1"/>
</dbReference>
<dbReference type="PROSITE" id="PS50043">
    <property type="entry name" value="HTH_LUXR_2"/>
    <property type="match status" value="1"/>
</dbReference>
<dbReference type="InterPro" id="IPR001789">
    <property type="entry name" value="Sig_transdc_resp-reg_receiver"/>
</dbReference>
<protein>
    <submittedName>
        <fullName evidence="8">DNA-binding response regulator</fullName>
    </submittedName>
</protein>
<dbReference type="InterPro" id="IPR039420">
    <property type="entry name" value="WalR-like"/>
</dbReference>
<name>A0A418WNK7_9SPHN</name>
<dbReference type="EMBL" id="QYUM01000003">
    <property type="protein sequence ID" value="RJF91585.1"/>
    <property type="molecule type" value="Genomic_DNA"/>
</dbReference>
<dbReference type="SMART" id="SM00421">
    <property type="entry name" value="HTH_LUXR"/>
    <property type="match status" value="1"/>
</dbReference>